<sequence>MPTSWIESESKVLARAIRCHRTLSHLVHFGLDGAFPFPEHPYGQDVLVAINVLRQRLGLSVDGRPGDVDLLVVPTRDSPMADRAIAIEIKIVRPTMAKPSRNANAMGASQAIGLFEDGFPFAGLVHICIPSPLPPELHLSVPKALNKLGPDGKLLYSGEFFSFDPFPLLSAQRQLGRVAALQLPEEVGYNVLGVNLSKDGQRFAGHTLGDERKAVRNPRSSPDLIEAIRRLCVENPDRFRRVCWNDGGG</sequence>
<organism evidence="1 2">
    <name type="scientific">Variovorax boronicumulans</name>
    <dbReference type="NCBI Taxonomy" id="436515"/>
    <lineage>
        <taxon>Bacteria</taxon>
        <taxon>Pseudomonadati</taxon>
        <taxon>Pseudomonadota</taxon>
        <taxon>Betaproteobacteria</taxon>
        <taxon>Burkholderiales</taxon>
        <taxon>Comamonadaceae</taxon>
        <taxon>Variovorax</taxon>
    </lineage>
</organism>
<evidence type="ECO:0008006" key="3">
    <source>
        <dbReference type="Google" id="ProtNLM"/>
    </source>
</evidence>
<accession>A0A250DV79</accession>
<name>A0A250DV79_9BURK</name>
<reference evidence="1 2" key="1">
    <citation type="submission" date="2017-09" db="EMBL/GenBank/DDBJ databases">
        <title>The diverse metabolic capabilities of V. boronicumulans make it an excellent choice for continued studies on novel biodegradation.</title>
        <authorList>
            <person name="Sun S."/>
        </authorList>
    </citation>
    <scope>NUCLEOTIDE SEQUENCE [LARGE SCALE GENOMIC DNA]</scope>
    <source>
        <strain evidence="1 2">J1</strain>
    </source>
</reference>
<dbReference type="KEGG" id="vbo:CKY39_22405"/>
<dbReference type="EMBL" id="CP023284">
    <property type="protein sequence ID" value="ATA57863.1"/>
    <property type="molecule type" value="Genomic_DNA"/>
</dbReference>
<dbReference type="Proteomes" id="UP000217154">
    <property type="component" value="Chromosome"/>
</dbReference>
<proteinExistence type="predicted"/>
<evidence type="ECO:0000313" key="2">
    <source>
        <dbReference type="Proteomes" id="UP000217154"/>
    </source>
</evidence>
<dbReference type="AlphaFoldDB" id="A0A250DV79"/>
<evidence type="ECO:0000313" key="1">
    <source>
        <dbReference type="EMBL" id="ATA57863.1"/>
    </source>
</evidence>
<gene>
    <name evidence="1" type="ORF">CKY39_22405</name>
</gene>
<protein>
    <recommendedName>
        <fullName evidence="3">Restriction endonuclease</fullName>
    </recommendedName>
</protein>